<sequence length="136" mass="16027">MKTVITPEVDMLLVARSSQNQRKAIMNFAPRIGLAVVDYARLDEIDRFYIDCQNFRDYYRDPYSQLHLPIAFKKHYGKCGQRTTDKCIQLFTKPTEWVHERQPVIYPVEYGRQLNLDEGIKLGGLYDVTSCIKYKR</sequence>
<keyword evidence="2" id="KW-1185">Reference proteome</keyword>
<dbReference type="Proteomes" id="UP000092460">
    <property type="component" value="Unassembled WGS sequence"/>
</dbReference>
<evidence type="ECO:0000313" key="1">
    <source>
        <dbReference type="EnsemblMetazoa" id="GPPI017308-PA"/>
    </source>
</evidence>
<dbReference type="EMBL" id="JXJN01007770">
    <property type="status" value="NOT_ANNOTATED_CDS"/>
    <property type="molecule type" value="Genomic_DNA"/>
</dbReference>
<dbReference type="VEuPathDB" id="VectorBase:GPPI017308"/>
<protein>
    <submittedName>
        <fullName evidence="1">Uncharacterized protein</fullName>
    </submittedName>
</protein>
<accession>A0A1B0B351</accession>
<dbReference type="STRING" id="67801.A0A1B0B351"/>
<organism evidence="1 2">
    <name type="scientific">Glossina palpalis gambiensis</name>
    <dbReference type="NCBI Taxonomy" id="67801"/>
    <lineage>
        <taxon>Eukaryota</taxon>
        <taxon>Metazoa</taxon>
        <taxon>Ecdysozoa</taxon>
        <taxon>Arthropoda</taxon>
        <taxon>Hexapoda</taxon>
        <taxon>Insecta</taxon>
        <taxon>Pterygota</taxon>
        <taxon>Neoptera</taxon>
        <taxon>Endopterygota</taxon>
        <taxon>Diptera</taxon>
        <taxon>Brachycera</taxon>
        <taxon>Muscomorpha</taxon>
        <taxon>Hippoboscoidea</taxon>
        <taxon>Glossinidae</taxon>
        <taxon>Glossina</taxon>
    </lineage>
</organism>
<reference evidence="1" key="2">
    <citation type="submission" date="2020-05" db="UniProtKB">
        <authorList>
            <consortium name="EnsemblMetazoa"/>
        </authorList>
    </citation>
    <scope>IDENTIFICATION</scope>
    <source>
        <strain evidence="1">IAEA</strain>
    </source>
</reference>
<evidence type="ECO:0000313" key="2">
    <source>
        <dbReference type="Proteomes" id="UP000092460"/>
    </source>
</evidence>
<dbReference type="EnsemblMetazoa" id="GPPI017308-RA">
    <property type="protein sequence ID" value="GPPI017308-PA"/>
    <property type="gene ID" value="GPPI017308"/>
</dbReference>
<reference evidence="2" key="1">
    <citation type="submission" date="2015-01" db="EMBL/GenBank/DDBJ databases">
        <authorList>
            <person name="Aksoy S."/>
            <person name="Warren W."/>
            <person name="Wilson R.K."/>
        </authorList>
    </citation>
    <scope>NUCLEOTIDE SEQUENCE [LARGE SCALE GENOMIC DNA]</scope>
    <source>
        <strain evidence="2">IAEA</strain>
    </source>
</reference>
<name>A0A1B0B351_9MUSC</name>
<proteinExistence type="predicted"/>
<dbReference type="AlphaFoldDB" id="A0A1B0B351"/>